<dbReference type="EMBL" id="CP012029">
    <property type="protein sequence ID" value="ALO25163.1"/>
    <property type="molecule type" value="Genomic_DNA"/>
</dbReference>
<dbReference type="Proteomes" id="UP000058857">
    <property type="component" value="Chromosome 1"/>
</dbReference>
<accession>A0A0S2INB0</accession>
<proteinExistence type="predicted"/>
<reference evidence="1 2" key="1">
    <citation type="journal article" date="2015" name="PLoS Negl. Trop. Dis.">
        <title>Distribution of Plasmids in Distinct Leptospira Pathogenic Species.</title>
        <authorList>
            <person name="Wang Y."/>
            <person name="Zhuang X."/>
            <person name="Zhong Y."/>
            <person name="Zhang C."/>
            <person name="Zhang Y."/>
            <person name="Zeng L."/>
            <person name="Zhu Y."/>
            <person name="He P."/>
            <person name="Dong K."/>
            <person name="Pal U."/>
            <person name="Guo X."/>
            <person name="Qin J."/>
        </authorList>
    </citation>
    <scope>NUCLEOTIDE SEQUENCE [LARGE SCALE GENOMIC DNA]</scope>
    <source>
        <strain evidence="1 2">56604</strain>
    </source>
</reference>
<evidence type="ECO:0000313" key="1">
    <source>
        <dbReference type="EMBL" id="ALO25163.1"/>
    </source>
</evidence>
<dbReference type="PATRIC" id="fig|280505.15.peg.816"/>
<evidence type="ECO:0000313" key="2">
    <source>
        <dbReference type="Proteomes" id="UP000058857"/>
    </source>
</evidence>
<dbReference type="AlphaFoldDB" id="A0A0S2INB0"/>
<dbReference type="RefSeq" id="WP_162265833.1">
    <property type="nucleotide sequence ID" value="NZ_JADDUS010000027.1"/>
</dbReference>
<sequence>MKARKIILTYFTFRAELNEEIHTINIGLRNKYRRGVKGPKDTMKSYLQALEY</sequence>
<organism evidence="1">
    <name type="scientific">Leptospira borgpetersenii serovar Ballum</name>
    <dbReference type="NCBI Taxonomy" id="280505"/>
    <lineage>
        <taxon>Bacteria</taxon>
        <taxon>Pseudomonadati</taxon>
        <taxon>Spirochaetota</taxon>
        <taxon>Spirochaetia</taxon>
        <taxon>Leptospirales</taxon>
        <taxon>Leptospiraceae</taxon>
        <taxon>Leptospira</taxon>
    </lineage>
</organism>
<gene>
    <name evidence="1" type="ORF">LBBP_00841</name>
</gene>
<name>A0A0S2INB0_LEPBO</name>
<protein>
    <submittedName>
        <fullName evidence="1">Uncharacterized protein</fullName>
    </submittedName>
</protein>